<dbReference type="eggNOG" id="COG0064">
    <property type="taxonomic scope" value="Bacteria"/>
</dbReference>
<keyword evidence="5 12" id="KW-0547">Nucleotide-binding</keyword>
<sequence>MLGSSMAGAAPHDLEADAEIRGDTLGKEAPKKRLVAENFITEIIDRDLEEGRYPGVVTRFPPEPNGYLHIGHAKSICLNFGLAHDYGGLCTLRFDDTNPETEDPEFVESIVADVRWLGFEPAQVRFASDYFDRFYACAVQLVKDGLAYVDSVSEDEMRELRGTTTQPGRPSPYRDRSVAENLDLLERMRAGEFANGAHVLRAKIDLAHPNFKLRDPVLYRIVNAPHYRTGDAWHIYPMYDFAHPLEDFIEGVTHSLCTLEFENNRAVYDWLLEALRGKVGFPAAPRPYQYEFARFNMTYTVLSKRKLIGLVKGGHVRGWDDPRMPTLSGFRRRGVTPEAIRTFFTERIGVAKTNSRADIGLLEATIRDDLNYRAPRVMAVLDPLKVVVTNLPEGHTEPLSVPYWPHDVPKEGARTVPFGRELYIERSDFQEHPERGFRRLSPGAKVRLRHAYVIRCDEVIKDDEGAVTELRCTYEPDSFGKAPSEGVKGVIHWVAAAGAVPAEFRLYERLFSVPNPEEGEGSYVQHLTPDSLVVKRGVVEPSVRDDPADTRYQFERQGYFWRDPVDSRPDALVFNRIIGLSVTPSPRASARPEARYKAEATAKPAPLQTEPQDPAARLSGAAREAFERYLTLGANREEAAALAKDAALGAFFEAAQRAQPSPQLASWVVSEVARLVKEGSAARLTPGALAELVAFVDDGTLSARLGKEVLAEMAATGQSAAQLVEQRGLKQVSSAEALRPIVEAVLAEHPDKIGAYRGGKVGLLGFFVGQVMRKTGGKANPQQAQALLKEALAGGAQNP</sequence>
<keyword evidence="4 12" id="KW-0436">Ligase</keyword>
<comment type="similarity">
    <text evidence="1 12 13">Belongs to the class-I aminoacyl-tRNA synthetase family.</text>
</comment>
<evidence type="ECO:0000256" key="4">
    <source>
        <dbReference type="ARBA" id="ARBA00022598"/>
    </source>
</evidence>
<dbReference type="InterPro" id="IPR004514">
    <property type="entry name" value="Gln-tRNA-synth"/>
</dbReference>
<evidence type="ECO:0000256" key="13">
    <source>
        <dbReference type="RuleBase" id="RU363037"/>
    </source>
</evidence>
<dbReference type="KEGG" id="tra:Trad_2932"/>
<dbReference type="InterPro" id="IPR014729">
    <property type="entry name" value="Rossmann-like_a/b/a_fold"/>
</dbReference>
<dbReference type="InterPro" id="IPR018027">
    <property type="entry name" value="Asn/Gln_amidotransferase"/>
</dbReference>
<dbReference type="eggNOG" id="COG0008">
    <property type="taxonomic scope" value="Bacteria"/>
</dbReference>
<dbReference type="SUPFAM" id="SSF89095">
    <property type="entry name" value="GatB/YqeY motif"/>
    <property type="match status" value="1"/>
</dbReference>
<dbReference type="Gene3D" id="2.40.240.10">
    <property type="entry name" value="Ribosomal Protein L25, Chain P"/>
    <property type="match status" value="2"/>
</dbReference>
<dbReference type="InterPro" id="IPR050132">
    <property type="entry name" value="Gln/Glu-tRNA_Ligase"/>
</dbReference>
<comment type="subcellular location">
    <subcellularLocation>
        <location evidence="12">Cytoplasm</location>
    </subcellularLocation>
</comment>
<accession>D7CW77</accession>
<dbReference type="SMART" id="SM00845">
    <property type="entry name" value="GatB_Yqey"/>
    <property type="match status" value="1"/>
</dbReference>
<feature type="compositionally biased region" description="Basic and acidic residues" evidence="14">
    <location>
        <begin position="12"/>
        <end position="22"/>
    </location>
</feature>
<dbReference type="Proteomes" id="UP000000379">
    <property type="component" value="Chromosome"/>
</dbReference>
<feature type="region of interest" description="Disordered" evidence="14">
    <location>
        <begin position="585"/>
        <end position="615"/>
    </location>
</feature>
<dbReference type="HOGENOM" id="CLU_001882_3_0_0"/>
<comment type="subunit">
    <text evidence="2">Heterotrimer of A, B and C subunits.</text>
</comment>
<name>D7CW77_TRURR</name>
<keyword evidence="8 12" id="KW-0030">Aminoacyl-tRNA synthetase</keyword>
<evidence type="ECO:0000313" key="17">
    <source>
        <dbReference type="Proteomes" id="UP000000379"/>
    </source>
</evidence>
<dbReference type="Gene3D" id="1.10.10.410">
    <property type="match status" value="1"/>
</dbReference>
<evidence type="ECO:0000256" key="7">
    <source>
        <dbReference type="ARBA" id="ARBA00022917"/>
    </source>
</evidence>
<reference evidence="17" key="1">
    <citation type="submission" date="2010-05" db="EMBL/GenBank/DDBJ databases">
        <title>The complete genome of Truepera radiovictris DSM 17093.</title>
        <authorList>
            <consortium name="US DOE Joint Genome Institute (JGI-PGF)"/>
            <person name="Lucas S."/>
            <person name="Copeland A."/>
            <person name="Lapidus A."/>
            <person name="Glavina del Rio T."/>
            <person name="Dalin E."/>
            <person name="Tice H."/>
            <person name="Bruce D."/>
            <person name="Goodwin L."/>
            <person name="Pitluck S."/>
            <person name="Kyrpides N."/>
            <person name="Mavromatis K."/>
            <person name="Ovchinnikova G."/>
            <person name="Munk A.C."/>
            <person name="Detter J.C."/>
            <person name="Han C."/>
            <person name="Tapia R."/>
            <person name="Land M."/>
            <person name="Hauser L."/>
            <person name="Markowitz V."/>
            <person name="Cheng J.-F."/>
            <person name="Hugenholtz P."/>
            <person name="Woyke T."/>
            <person name="Wu D."/>
            <person name="Tindall B."/>
            <person name="Pomrenke H.G."/>
            <person name="Brambilla E."/>
            <person name="Klenk H.-P."/>
            <person name="Eisen J.A."/>
        </authorList>
    </citation>
    <scope>NUCLEOTIDE SEQUENCE [LARGE SCALE GENOMIC DNA]</scope>
    <source>
        <strain evidence="17">DSM 17093 / CIP 108686 / LMG 22925 / RQ-24</strain>
    </source>
</reference>
<proteinExistence type="inferred from homology"/>
<dbReference type="EMBL" id="CP002049">
    <property type="protein sequence ID" value="ADI16027.1"/>
    <property type="molecule type" value="Genomic_DNA"/>
</dbReference>
<feature type="binding site" evidence="12">
    <location>
        <position position="95"/>
    </location>
    <ligand>
        <name>L-glutamine</name>
        <dbReference type="ChEBI" id="CHEBI:58359"/>
    </ligand>
</feature>
<evidence type="ECO:0000256" key="11">
    <source>
        <dbReference type="ARBA" id="ARBA00048270"/>
    </source>
</evidence>
<dbReference type="InterPro" id="IPR001412">
    <property type="entry name" value="aa-tRNA-synth_I_CS"/>
</dbReference>
<dbReference type="InterPro" id="IPR049437">
    <property type="entry name" value="tRNA-synt_1c_C2"/>
</dbReference>
<dbReference type="Pfam" id="PF02637">
    <property type="entry name" value="GatB_Yqey"/>
    <property type="match status" value="1"/>
</dbReference>
<dbReference type="GO" id="GO:0004819">
    <property type="term" value="F:glutamine-tRNA ligase activity"/>
    <property type="evidence" value="ECO:0007669"/>
    <property type="project" value="UniProtKB-UniRule"/>
</dbReference>
<feature type="region of interest" description="Disordered" evidence="14">
    <location>
        <begin position="1"/>
        <end position="22"/>
    </location>
</feature>
<comment type="catalytic activity">
    <reaction evidence="11 12">
        <text>tRNA(Gln) + L-glutamine + ATP = L-glutaminyl-tRNA(Gln) + AMP + diphosphate</text>
        <dbReference type="Rhea" id="RHEA:20121"/>
        <dbReference type="Rhea" id="RHEA-COMP:9662"/>
        <dbReference type="Rhea" id="RHEA-COMP:9681"/>
        <dbReference type="ChEBI" id="CHEBI:30616"/>
        <dbReference type="ChEBI" id="CHEBI:33019"/>
        <dbReference type="ChEBI" id="CHEBI:58359"/>
        <dbReference type="ChEBI" id="CHEBI:78442"/>
        <dbReference type="ChEBI" id="CHEBI:78521"/>
        <dbReference type="ChEBI" id="CHEBI:456215"/>
        <dbReference type="EC" id="6.1.1.18"/>
    </reaction>
</comment>
<dbReference type="GO" id="GO:0005829">
    <property type="term" value="C:cytosol"/>
    <property type="evidence" value="ECO:0007669"/>
    <property type="project" value="TreeGrafter"/>
</dbReference>
<dbReference type="PANTHER" id="PTHR43097:SF5">
    <property type="entry name" value="GLUTAMATE--TRNA LIGASE"/>
    <property type="match status" value="1"/>
</dbReference>
<dbReference type="SUPFAM" id="SSF52374">
    <property type="entry name" value="Nucleotidylyl transferase"/>
    <property type="match status" value="1"/>
</dbReference>
<feature type="short sequence motif" description="'HIGH' region" evidence="12">
    <location>
        <begin position="62"/>
        <end position="72"/>
    </location>
</feature>
<dbReference type="InterPro" id="IPR020058">
    <property type="entry name" value="Glu/Gln-tRNA-synth_Ib_cat-dom"/>
</dbReference>
<dbReference type="Pfam" id="PF20974">
    <property type="entry name" value="tRNA-synt_1c_C2"/>
    <property type="match status" value="1"/>
</dbReference>
<evidence type="ECO:0000256" key="8">
    <source>
        <dbReference type="ARBA" id="ARBA00023146"/>
    </source>
</evidence>
<dbReference type="GO" id="GO:0050566">
    <property type="term" value="F:asparaginyl-tRNA synthase (glutamine-hydrolyzing) activity"/>
    <property type="evidence" value="ECO:0007669"/>
    <property type="project" value="RHEA"/>
</dbReference>
<keyword evidence="7 12" id="KW-0648">Protein biosynthesis</keyword>
<dbReference type="HAMAP" id="MF_00126">
    <property type="entry name" value="Gln_tRNA_synth"/>
    <property type="match status" value="1"/>
</dbReference>
<dbReference type="EC" id="6.1.1.18" evidence="12"/>
<feature type="domain" description="Asn/Gln amidotransferase" evidence="15">
    <location>
        <begin position="650"/>
        <end position="792"/>
    </location>
</feature>
<comment type="catalytic activity">
    <reaction evidence="9">
        <text>L-aspartyl-tRNA(Asn) + L-glutamine + ATP + H2O = L-asparaginyl-tRNA(Asn) + L-glutamate + ADP + phosphate + 2 H(+)</text>
        <dbReference type="Rhea" id="RHEA:14513"/>
        <dbReference type="Rhea" id="RHEA-COMP:9674"/>
        <dbReference type="Rhea" id="RHEA-COMP:9677"/>
        <dbReference type="ChEBI" id="CHEBI:15377"/>
        <dbReference type="ChEBI" id="CHEBI:15378"/>
        <dbReference type="ChEBI" id="CHEBI:29985"/>
        <dbReference type="ChEBI" id="CHEBI:30616"/>
        <dbReference type="ChEBI" id="CHEBI:43474"/>
        <dbReference type="ChEBI" id="CHEBI:58359"/>
        <dbReference type="ChEBI" id="CHEBI:78515"/>
        <dbReference type="ChEBI" id="CHEBI:78516"/>
        <dbReference type="ChEBI" id="CHEBI:456216"/>
    </reaction>
</comment>
<evidence type="ECO:0000256" key="14">
    <source>
        <dbReference type="SAM" id="MobiDB-lite"/>
    </source>
</evidence>
<evidence type="ECO:0000256" key="12">
    <source>
        <dbReference type="HAMAP-Rule" id="MF_00126"/>
    </source>
</evidence>
<evidence type="ECO:0000256" key="3">
    <source>
        <dbReference type="ARBA" id="ARBA00022490"/>
    </source>
</evidence>
<dbReference type="InterPro" id="IPR020059">
    <property type="entry name" value="Glu/Gln-tRNA-synth_Ib_codon-bd"/>
</dbReference>
<dbReference type="AlphaFoldDB" id="D7CW77"/>
<organism evidence="16 17">
    <name type="scientific">Truepera radiovictrix (strain DSM 17093 / CIP 108686 / LMG 22925 / RQ-24)</name>
    <dbReference type="NCBI Taxonomy" id="649638"/>
    <lineage>
        <taxon>Bacteria</taxon>
        <taxon>Thermotogati</taxon>
        <taxon>Deinococcota</taxon>
        <taxon>Deinococci</taxon>
        <taxon>Trueperales</taxon>
        <taxon>Trueperaceae</taxon>
        <taxon>Truepera</taxon>
    </lineage>
</organism>
<feature type="binding site" evidence="12">
    <location>
        <begin position="302"/>
        <end position="304"/>
    </location>
    <ligand>
        <name>ATP</name>
        <dbReference type="ChEBI" id="CHEBI:30616"/>
    </ligand>
</feature>
<protein>
    <recommendedName>
        <fullName evidence="12">Glutamine--tRNA ligase</fullName>
        <ecNumber evidence="12">6.1.1.18</ecNumber>
    </recommendedName>
    <alternativeName>
        <fullName evidence="12">Glutaminyl-tRNA synthetase</fullName>
        <shortName evidence="12">GlnRS</shortName>
    </alternativeName>
</protein>
<keyword evidence="3 12" id="KW-0963">Cytoplasm</keyword>
<evidence type="ECO:0000256" key="9">
    <source>
        <dbReference type="ARBA" id="ARBA00047380"/>
    </source>
</evidence>
<dbReference type="InterPro" id="IPR003789">
    <property type="entry name" value="Asn/Gln_tRNA_amidoTrase-B-like"/>
</dbReference>
<comment type="subunit">
    <text evidence="12">Monomer.</text>
</comment>
<dbReference type="GO" id="GO:0005524">
    <property type="term" value="F:ATP binding"/>
    <property type="evidence" value="ECO:0007669"/>
    <property type="project" value="UniProtKB-UniRule"/>
</dbReference>
<dbReference type="GO" id="GO:0006424">
    <property type="term" value="P:glutamyl-tRNA aminoacylation"/>
    <property type="evidence" value="ECO:0007669"/>
    <property type="project" value="UniProtKB-UniRule"/>
</dbReference>
<feature type="short sequence motif" description="'KMSKS' region" evidence="12">
    <location>
        <begin position="301"/>
        <end position="305"/>
    </location>
</feature>
<dbReference type="InterPro" id="IPR000924">
    <property type="entry name" value="Glu/Gln-tRNA-synth"/>
</dbReference>
<feature type="binding site" evidence="12">
    <location>
        <position position="258"/>
    </location>
    <ligand>
        <name>ATP</name>
        <dbReference type="ChEBI" id="CHEBI:30616"/>
    </ligand>
</feature>
<dbReference type="Pfam" id="PF03950">
    <property type="entry name" value="tRNA-synt_1c_C"/>
    <property type="match status" value="1"/>
</dbReference>
<keyword evidence="6 12" id="KW-0067">ATP-binding</keyword>
<feature type="binding site" evidence="12">
    <location>
        <begin position="63"/>
        <end position="65"/>
    </location>
    <ligand>
        <name>ATP</name>
        <dbReference type="ChEBI" id="CHEBI:30616"/>
    </ligand>
</feature>
<evidence type="ECO:0000256" key="5">
    <source>
        <dbReference type="ARBA" id="ARBA00022741"/>
    </source>
</evidence>
<evidence type="ECO:0000313" key="16">
    <source>
        <dbReference type="EMBL" id="ADI16027.1"/>
    </source>
</evidence>
<keyword evidence="17" id="KW-1185">Reference proteome</keyword>
<dbReference type="NCBIfam" id="NF011291">
    <property type="entry name" value="PRK14703.1"/>
    <property type="match status" value="1"/>
</dbReference>
<dbReference type="FunFam" id="3.40.50.620:FF:000037">
    <property type="entry name" value="Glutamine--tRNA ligase cytoplasmic"/>
    <property type="match status" value="1"/>
</dbReference>
<dbReference type="PROSITE" id="PS00178">
    <property type="entry name" value="AA_TRNA_LIGASE_I"/>
    <property type="match status" value="1"/>
</dbReference>
<dbReference type="NCBIfam" id="TIGR00440">
    <property type="entry name" value="glnS"/>
    <property type="match status" value="1"/>
</dbReference>
<reference evidence="16 17" key="2">
    <citation type="journal article" date="2011" name="Stand. Genomic Sci.">
        <title>Complete genome sequence of Truepera radiovictrix type strain (RQ-24).</title>
        <authorList>
            <person name="Ivanova N."/>
            <person name="Rohde C."/>
            <person name="Munk C."/>
            <person name="Nolan M."/>
            <person name="Lucas S."/>
            <person name="Del Rio T.G."/>
            <person name="Tice H."/>
            <person name="Deshpande S."/>
            <person name="Cheng J.F."/>
            <person name="Tapia R."/>
            <person name="Han C."/>
            <person name="Goodwin L."/>
            <person name="Pitluck S."/>
            <person name="Liolios K."/>
            <person name="Mavromatis K."/>
            <person name="Mikhailova N."/>
            <person name="Pati A."/>
            <person name="Chen A."/>
            <person name="Palaniappan K."/>
            <person name="Land M."/>
            <person name="Hauser L."/>
            <person name="Chang Y.J."/>
            <person name="Jeffries C.D."/>
            <person name="Brambilla E."/>
            <person name="Rohde M."/>
            <person name="Goker M."/>
            <person name="Tindall B.J."/>
            <person name="Woyke T."/>
            <person name="Bristow J."/>
            <person name="Eisen J.A."/>
            <person name="Markowitz V."/>
            <person name="Hugenholtz P."/>
            <person name="Kyrpides N.C."/>
            <person name="Klenk H.P."/>
            <person name="Lapidus A."/>
        </authorList>
    </citation>
    <scope>NUCLEOTIDE SEQUENCE [LARGE SCALE GENOMIC DNA]</scope>
    <source>
        <strain evidence="17">DSM 17093 / CIP 108686 / LMG 22925 / RQ-24</strain>
    </source>
</reference>
<gene>
    <name evidence="12" type="primary">glnS</name>
    <name evidence="16" type="ordered locus">Trad_2932</name>
</gene>
<feature type="binding site" evidence="12">
    <location>
        <begin position="69"/>
        <end position="75"/>
    </location>
    <ligand>
        <name>ATP</name>
        <dbReference type="ChEBI" id="CHEBI:30616"/>
    </ligand>
</feature>
<feature type="compositionally biased region" description="Basic and acidic residues" evidence="14">
    <location>
        <begin position="590"/>
        <end position="600"/>
    </location>
</feature>
<dbReference type="InterPro" id="IPR023168">
    <property type="entry name" value="GatB_Yqey_C_2"/>
</dbReference>
<dbReference type="GO" id="GO:0050567">
    <property type="term" value="F:glutaminyl-tRNA synthase (glutamine-hydrolyzing) activity"/>
    <property type="evidence" value="ECO:0007669"/>
    <property type="project" value="RHEA"/>
</dbReference>
<evidence type="ECO:0000256" key="6">
    <source>
        <dbReference type="ARBA" id="ARBA00022840"/>
    </source>
</evidence>
<dbReference type="GO" id="GO:0006425">
    <property type="term" value="P:glutaminyl-tRNA aminoacylation"/>
    <property type="evidence" value="ECO:0007669"/>
    <property type="project" value="UniProtKB-UniRule"/>
</dbReference>
<dbReference type="InterPro" id="IPR011035">
    <property type="entry name" value="Ribosomal_bL25/Gln-tRNA_synth"/>
</dbReference>
<dbReference type="FunFam" id="1.10.10.410:FF:000001">
    <property type="entry name" value="Aspartyl/glutamyl-tRNA(Asn/Gln) amidotransferase subunit B"/>
    <property type="match status" value="1"/>
</dbReference>
<dbReference type="PRINTS" id="PR00987">
    <property type="entry name" value="TRNASYNTHGLU"/>
</dbReference>
<dbReference type="Pfam" id="PF00749">
    <property type="entry name" value="tRNA-synt_1c"/>
    <property type="match status" value="1"/>
</dbReference>
<dbReference type="STRING" id="649638.Trad_2932"/>
<comment type="caution">
    <text evidence="12">Lacks conserved residue(s) required for the propagation of feature annotation.</text>
</comment>
<dbReference type="InterPro" id="IPR022861">
    <property type="entry name" value="Gln_tRNA_ligase_bac"/>
</dbReference>
<evidence type="ECO:0000256" key="2">
    <source>
        <dbReference type="ARBA" id="ARBA00011123"/>
    </source>
</evidence>
<evidence type="ECO:0000259" key="15">
    <source>
        <dbReference type="SMART" id="SM00845"/>
    </source>
</evidence>
<evidence type="ECO:0000256" key="1">
    <source>
        <dbReference type="ARBA" id="ARBA00005594"/>
    </source>
</evidence>
<dbReference type="SUPFAM" id="SSF50715">
    <property type="entry name" value="Ribosomal protein L25-like"/>
    <property type="match status" value="1"/>
</dbReference>
<dbReference type="FunFam" id="2.40.240.10:FF:000007">
    <property type="entry name" value="Glutamine--tRNA ligase"/>
    <property type="match status" value="1"/>
</dbReference>
<comment type="catalytic activity">
    <reaction evidence="10">
        <text>L-glutamyl-tRNA(Gln) + L-glutamine + ATP + H2O = L-glutaminyl-tRNA(Gln) + L-glutamate + ADP + phosphate + H(+)</text>
        <dbReference type="Rhea" id="RHEA:17521"/>
        <dbReference type="Rhea" id="RHEA-COMP:9681"/>
        <dbReference type="Rhea" id="RHEA-COMP:9684"/>
        <dbReference type="ChEBI" id="CHEBI:15377"/>
        <dbReference type="ChEBI" id="CHEBI:15378"/>
        <dbReference type="ChEBI" id="CHEBI:29985"/>
        <dbReference type="ChEBI" id="CHEBI:30616"/>
        <dbReference type="ChEBI" id="CHEBI:43474"/>
        <dbReference type="ChEBI" id="CHEBI:58359"/>
        <dbReference type="ChEBI" id="CHEBI:78520"/>
        <dbReference type="ChEBI" id="CHEBI:78521"/>
        <dbReference type="ChEBI" id="CHEBI:456216"/>
    </reaction>
</comment>
<evidence type="ECO:0000256" key="10">
    <source>
        <dbReference type="ARBA" id="ARBA00047913"/>
    </source>
</evidence>
<dbReference type="InterPro" id="IPR020056">
    <property type="entry name" value="Rbsml_bL25/Gln-tRNA_synth_N"/>
</dbReference>
<dbReference type="Gene3D" id="3.40.50.620">
    <property type="entry name" value="HUPs"/>
    <property type="match status" value="1"/>
</dbReference>
<dbReference type="PANTHER" id="PTHR43097">
    <property type="entry name" value="GLUTAMINE-TRNA LIGASE"/>
    <property type="match status" value="1"/>
</dbReference>
<feature type="binding site" evidence="12">
    <location>
        <position position="239"/>
    </location>
    <ligand>
        <name>L-glutamine</name>
        <dbReference type="ChEBI" id="CHEBI:58359"/>
    </ligand>
</feature>